<dbReference type="Proteomes" id="UP000325315">
    <property type="component" value="Unassembled WGS sequence"/>
</dbReference>
<comment type="subcellular location">
    <subcellularLocation>
        <location evidence="7">Plastid</location>
        <location evidence="7">Chloroplast</location>
    </subcellularLocation>
</comment>
<evidence type="ECO:0000313" key="9">
    <source>
        <dbReference type="Proteomes" id="UP000325315"/>
    </source>
</evidence>
<dbReference type="InterPro" id="IPR005979">
    <property type="entry name" value="Prochl_reduct"/>
</dbReference>
<dbReference type="PANTHER" id="PTHR44419">
    <property type="entry name" value="PROTOCHLOROPHYLLIDE REDUCTASE C, CHLOROPLASTIC"/>
    <property type="match status" value="1"/>
</dbReference>
<gene>
    <name evidence="8" type="primary">por</name>
    <name evidence="8" type="ORF">EPI10_007996</name>
</gene>
<dbReference type="NCBIfam" id="TIGR01289">
    <property type="entry name" value="LPOR"/>
    <property type="match status" value="1"/>
</dbReference>
<sequence length="412" mass="44682">MALQAASLLPPTISIHKEAKSNACLKETTLFGVPFSTHFSFPLHLTQVNTQLSFCSLIFYGFHVRVKKGVAAGIVRAQTAAATPAVDRAAPQGKKTLRKGNVIITGASSGLGLATAKALAETGEWHVIMACRNFLKAEKAAKSVGITKENYSVMHLDLASLESVRQFADTFSRSGRPLDALVCNAAVYLPTAKEPTYTAEGFELSVGTNHLGHFLLARLLLDDLKQSDYPYKRLIIVGSITGNTNTLAGNVPPKANLGDLRGLAGGLNGIQSSAMIDGGDFDGAKAYKDSKVCNMLTMQEFHRRYHEETGITFASLYPGCIATTGLFREHIPLFRLLFPPFQKYITKGYVSEEEAGGRLAQVVSDPSLTKSGVYWSWNKNSESFENQLSKEASDAEKARKLWEVSEKLVGLA</sequence>
<evidence type="ECO:0000256" key="1">
    <source>
        <dbReference type="ARBA" id="ARBA00005173"/>
    </source>
</evidence>
<proteinExistence type="inferred from homology"/>
<dbReference type="UniPathway" id="UPA00668"/>
<organism evidence="8 9">
    <name type="scientific">Gossypium australe</name>
    <dbReference type="NCBI Taxonomy" id="47621"/>
    <lineage>
        <taxon>Eukaryota</taxon>
        <taxon>Viridiplantae</taxon>
        <taxon>Streptophyta</taxon>
        <taxon>Embryophyta</taxon>
        <taxon>Tracheophyta</taxon>
        <taxon>Spermatophyta</taxon>
        <taxon>Magnoliopsida</taxon>
        <taxon>eudicotyledons</taxon>
        <taxon>Gunneridae</taxon>
        <taxon>Pentapetalae</taxon>
        <taxon>rosids</taxon>
        <taxon>malvids</taxon>
        <taxon>Malvales</taxon>
        <taxon>Malvaceae</taxon>
        <taxon>Malvoideae</taxon>
        <taxon>Gossypium</taxon>
    </lineage>
</organism>
<keyword evidence="7" id="KW-0809">Transit peptide</keyword>
<dbReference type="OrthoDB" id="191139at2759"/>
<keyword evidence="4 7" id="KW-0521">NADP</keyword>
<evidence type="ECO:0000256" key="2">
    <source>
        <dbReference type="ARBA" id="ARBA00005821"/>
    </source>
</evidence>
<comment type="similarity">
    <text evidence="2 7">Belongs to the short-chain dehydrogenases/reductases (SDR) family. POR subfamily.</text>
</comment>
<comment type="pathway">
    <text evidence="1 7">Porphyrin-containing compound metabolism; chlorophyll biosynthesis.</text>
</comment>
<evidence type="ECO:0000256" key="6">
    <source>
        <dbReference type="ARBA" id="ARBA00023171"/>
    </source>
</evidence>
<dbReference type="InterPro" id="IPR002347">
    <property type="entry name" value="SDR_fam"/>
</dbReference>
<evidence type="ECO:0000256" key="5">
    <source>
        <dbReference type="ARBA" id="ARBA00023002"/>
    </source>
</evidence>
<comment type="function">
    <text evidence="7">Phototransformation of protochlorophyllide (Pchlide) to chlorophyllide (Chlide).</text>
</comment>
<evidence type="ECO:0000313" key="8">
    <source>
        <dbReference type="EMBL" id="KAA3463663.1"/>
    </source>
</evidence>
<reference evidence="9" key="1">
    <citation type="journal article" date="2019" name="Plant Biotechnol. J.">
        <title>Genome sequencing of the Australian wild diploid species Gossypium australe highlights disease resistance and delayed gland morphogenesis.</title>
        <authorList>
            <person name="Cai Y."/>
            <person name="Cai X."/>
            <person name="Wang Q."/>
            <person name="Wang P."/>
            <person name="Zhang Y."/>
            <person name="Cai C."/>
            <person name="Xu Y."/>
            <person name="Wang K."/>
            <person name="Zhou Z."/>
            <person name="Wang C."/>
            <person name="Geng S."/>
            <person name="Li B."/>
            <person name="Dong Q."/>
            <person name="Hou Y."/>
            <person name="Wang H."/>
            <person name="Ai P."/>
            <person name="Liu Z."/>
            <person name="Yi F."/>
            <person name="Sun M."/>
            <person name="An G."/>
            <person name="Cheng J."/>
            <person name="Zhang Y."/>
            <person name="Shi Q."/>
            <person name="Xie Y."/>
            <person name="Shi X."/>
            <person name="Chang Y."/>
            <person name="Huang F."/>
            <person name="Chen Y."/>
            <person name="Hong S."/>
            <person name="Mi L."/>
            <person name="Sun Q."/>
            <person name="Zhang L."/>
            <person name="Zhou B."/>
            <person name="Peng R."/>
            <person name="Zhang X."/>
            <person name="Liu F."/>
        </authorList>
    </citation>
    <scope>NUCLEOTIDE SEQUENCE [LARGE SCALE GENOMIC DNA]</scope>
    <source>
        <strain evidence="9">cv. PA1801</strain>
    </source>
</reference>
<dbReference type="PRINTS" id="PR00081">
    <property type="entry name" value="GDHRDH"/>
</dbReference>
<evidence type="ECO:0000256" key="7">
    <source>
        <dbReference type="RuleBase" id="RU365001"/>
    </source>
</evidence>
<dbReference type="GO" id="GO:0015995">
    <property type="term" value="P:chlorophyll biosynthetic process"/>
    <property type="evidence" value="ECO:0007669"/>
    <property type="project" value="UniProtKB-UniPathway"/>
</dbReference>
<evidence type="ECO:0000256" key="4">
    <source>
        <dbReference type="ARBA" id="ARBA00022857"/>
    </source>
</evidence>
<dbReference type="CDD" id="cd09810">
    <property type="entry name" value="LPOR_like_SDR_c_like"/>
    <property type="match status" value="1"/>
</dbReference>
<accession>A0A5B6V3S9</accession>
<keyword evidence="7" id="KW-0934">Plastid</keyword>
<comment type="catalytic activity">
    <reaction evidence="7">
        <text>chlorophyllide a + NADP(+) = protochlorophyllide a + NADPH + H(+)</text>
        <dbReference type="Rhea" id="RHEA:11132"/>
        <dbReference type="ChEBI" id="CHEBI:15378"/>
        <dbReference type="ChEBI" id="CHEBI:57783"/>
        <dbReference type="ChEBI" id="CHEBI:58349"/>
        <dbReference type="ChEBI" id="CHEBI:83348"/>
        <dbReference type="ChEBI" id="CHEBI:83350"/>
        <dbReference type="EC" id="1.3.1.33"/>
    </reaction>
</comment>
<dbReference type="Gene3D" id="3.40.50.720">
    <property type="entry name" value="NAD(P)-binding Rossmann-like Domain"/>
    <property type="match status" value="1"/>
</dbReference>
<dbReference type="InterPro" id="IPR036291">
    <property type="entry name" value="NAD(P)-bd_dom_sf"/>
</dbReference>
<keyword evidence="7" id="KW-0150">Chloroplast</keyword>
<dbReference type="SUPFAM" id="SSF51735">
    <property type="entry name" value="NAD(P)-binding Rossmann-fold domains"/>
    <property type="match status" value="1"/>
</dbReference>
<keyword evidence="5 7" id="KW-0560">Oxidoreductase</keyword>
<protein>
    <recommendedName>
        <fullName evidence="7">NADPH-protochlorophyllide oxidoreductase</fullName>
        <ecNumber evidence="7">1.3.1.33</ecNumber>
    </recommendedName>
</protein>
<dbReference type="EMBL" id="SMMG02000008">
    <property type="protein sequence ID" value="KAA3463663.1"/>
    <property type="molecule type" value="Genomic_DNA"/>
</dbReference>
<dbReference type="EC" id="1.3.1.33" evidence="7"/>
<dbReference type="GO" id="GO:0015979">
    <property type="term" value="P:photosynthesis"/>
    <property type="evidence" value="ECO:0007669"/>
    <property type="project" value="UniProtKB-KW"/>
</dbReference>
<dbReference type="GO" id="GO:0016630">
    <property type="term" value="F:protochlorophyllide reductase activity"/>
    <property type="evidence" value="ECO:0007669"/>
    <property type="project" value="UniProtKB-EC"/>
</dbReference>
<dbReference type="AlphaFoldDB" id="A0A5B6V3S9"/>
<dbReference type="PANTHER" id="PTHR44419:SF23">
    <property type="entry name" value="NADPH-PROTOCHLOROPHYLLIDE OXIDOREDUCTASE"/>
    <property type="match status" value="1"/>
</dbReference>
<keyword evidence="6 7" id="KW-0149">Chlorophyll biosynthesis</keyword>
<dbReference type="GO" id="GO:0009507">
    <property type="term" value="C:chloroplast"/>
    <property type="evidence" value="ECO:0007669"/>
    <property type="project" value="UniProtKB-SubCell"/>
</dbReference>
<comment type="caution">
    <text evidence="8">The sequence shown here is derived from an EMBL/GenBank/DDBJ whole genome shotgun (WGS) entry which is preliminary data.</text>
</comment>
<keyword evidence="9" id="KW-1185">Reference proteome</keyword>
<name>A0A5B6V3S9_9ROSI</name>
<dbReference type="Pfam" id="PF00106">
    <property type="entry name" value="adh_short"/>
    <property type="match status" value="1"/>
</dbReference>
<evidence type="ECO:0000256" key="3">
    <source>
        <dbReference type="ARBA" id="ARBA00022531"/>
    </source>
</evidence>
<keyword evidence="3 7" id="KW-0602">Photosynthesis</keyword>